<dbReference type="Proteomes" id="UP000239415">
    <property type="component" value="Unassembled WGS sequence"/>
</dbReference>
<dbReference type="EMBL" id="PVMZ01000042">
    <property type="protein sequence ID" value="PRX07396.1"/>
    <property type="molecule type" value="Genomic_DNA"/>
</dbReference>
<evidence type="ECO:0000256" key="1">
    <source>
        <dbReference type="SAM" id="MobiDB-lite"/>
    </source>
</evidence>
<gene>
    <name evidence="2" type="ORF">CLV67_14271</name>
</gene>
<evidence type="ECO:0000313" key="3">
    <source>
        <dbReference type="Proteomes" id="UP000239415"/>
    </source>
</evidence>
<dbReference type="AlphaFoldDB" id="A0A2T0JII4"/>
<keyword evidence="3" id="KW-1185">Reference proteome</keyword>
<feature type="compositionally biased region" description="Basic and acidic residues" evidence="1">
    <location>
        <begin position="295"/>
        <end position="307"/>
    </location>
</feature>
<comment type="caution">
    <text evidence="2">The sequence shown here is derived from an EMBL/GenBank/DDBJ whole genome shotgun (WGS) entry which is preliminary data.</text>
</comment>
<dbReference type="RefSeq" id="WP_170154313.1">
    <property type="nucleotide sequence ID" value="NZ_BOMO01000163.1"/>
</dbReference>
<protein>
    <submittedName>
        <fullName evidence="2">Uncharacterized protein</fullName>
    </submittedName>
</protein>
<feature type="region of interest" description="Disordered" evidence="1">
    <location>
        <begin position="281"/>
        <end position="307"/>
    </location>
</feature>
<name>A0A2T0JII4_9ACTN</name>
<accession>A0A2T0JII4</accession>
<evidence type="ECO:0000313" key="2">
    <source>
        <dbReference type="EMBL" id="PRX07396.1"/>
    </source>
</evidence>
<sequence length="307" mass="33260">MTNTLDRLAAPTPITQTTAVEQARAVAEVAAAVQVAQMNPRDIRRAWAEMEDACRRLGLAEVAFYSVPNRGRGPSVHLARAIALIWGNHDSGVHELSRDDVRGMSEIRAYAWDQQTNVRSSRTFQVPHAKMAGGGRKVLTDLGDIYLNNQNVGARALRECIWATLPRDYVDRAQEVCRETLQKGDGKPLLDRVAQMVEAFGKLGVNPARLAARIGRPRGQWTSVDVADMLIVIRSIGRGETTADAEFPDEPVTAAEITGQRAPATAAVVCGWETPAGPCNLQQGHPVGPQFPGYDGHDVAPAEGDAR</sequence>
<reference evidence="2 3" key="1">
    <citation type="submission" date="2018-03" db="EMBL/GenBank/DDBJ databases">
        <title>Genomic Encyclopedia of Archaeal and Bacterial Type Strains, Phase II (KMG-II): from individual species to whole genera.</title>
        <authorList>
            <person name="Goeker M."/>
        </authorList>
    </citation>
    <scope>NUCLEOTIDE SEQUENCE [LARGE SCALE GENOMIC DNA]</scope>
    <source>
        <strain evidence="2 3">DSM 43146</strain>
    </source>
</reference>
<organism evidence="2 3">
    <name type="scientific">Actinoplanes italicus</name>
    <dbReference type="NCBI Taxonomy" id="113567"/>
    <lineage>
        <taxon>Bacteria</taxon>
        <taxon>Bacillati</taxon>
        <taxon>Actinomycetota</taxon>
        <taxon>Actinomycetes</taxon>
        <taxon>Micromonosporales</taxon>
        <taxon>Micromonosporaceae</taxon>
        <taxon>Actinoplanes</taxon>
    </lineage>
</organism>
<proteinExistence type="predicted"/>